<dbReference type="Proteomes" id="UP000887565">
    <property type="component" value="Unplaced"/>
</dbReference>
<evidence type="ECO:0000313" key="2">
    <source>
        <dbReference type="WBParaSite" id="nRc.2.0.1.t22559-RA"/>
    </source>
</evidence>
<evidence type="ECO:0000313" key="1">
    <source>
        <dbReference type="Proteomes" id="UP000887565"/>
    </source>
</evidence>
<name>A0A915J7W4_ROMCU</name>
<accession>A0A915J7W4</accession>
<keyword evidence="1" id="KW-1185">Reference proteome</keyword>
<dbReference type="WBParaSite" id="nRc.2.0.1.t22559-RA">
    <property type="protein sequence ID" value="nRc.2.0.1.t22559-RA"/>
    <property type="gene ID" value="nRc.2.0.1.g22559"/>
</dbReference>
<protein>
    <submittedName>
        <fullName evidence="2">Uncharacterized protein</fullName>
    </submittedName>
</protein>
<reference evidence="2" key="1">
    <citation type="submission" date="2022-11" db="UniProtKB">
        <authorList>
            <consortium name="WormBaseParasite"/>
        </authorList>
    </citation>
    <scope>IDENTIFICATION</scope>
</reference>
<sequence length="87" mass="10368">KWGPKSTLTTAFFPDIVFEDDELRHYEILRSPVTNLAIYHWQLERYKNYEGSHLGASYLEEQIRVQTGYVLAKNFQREIFLNKSDKI</sequence>
<proteinExistence type="predicted"/>
<organism evidence="1 2">
    <name type="scientific">Romanomermis culicivorax</name>
    <name type="common">Nematode worm</name>
    <dbReference type="NCBI Taxonomy" id="13658"/>
    <lineage>
        <taxon>Eukaryota</taxon>
        <taxon>Metazoa</taxon>
        <taxon>Ecdysozoa</taxon>
        <taxon>Nematoda</taxon>
        <taxon>Enoplea</taxon>
        <taxon>Dorylaimia</taxon>
        <taxon>Mermithida</taxon>
        <taxon>Mermithoidea</taxon>
        <taxon>Mermithidae</taxon>
        <taxon>Romanomermis</taxon>
    </lineage>
</organism>
<dbReference type="AlphaFoldDB" id="A0A915J7W4"/>